<evidence type="ECO:0000313" key="4">
    <source>
        <dbReference type="Proteomes" id="UP000471381"/>
    </source>
</evidence>
<dbReference type="SUPFAM" id="SSF49384">
    <property type="entry name" value="Carbohydrate-binding domain"/>
    <property type="match status" value="1"/>
</dbReference>
<keyword evidence="1" id="KW-0732">Signal</keyword>
<dbReference type="NCBIfam" id="TIGR02595">
    <property type="entry name" value="PEP_CTERM"/>
    <property type="match status" value="1"/>
</dbReference>
<dbReference type="InterPro" id="IPR008965">
    <property type="entry name" value="CBM2/CBM3_carb-bd_dom_sf"/>
</dbReference>
<organism evidence="3 4">
    <name type="scientific">Alteromonas genovensis</name>
    <dbReference type="NCBI Taxonomy" id="471225"/>
    <lineage>
        <taxon>Bacteria</taxon>
        <taxon>Pseudomonadati</taxon>
        <taxon>Pseudomonadota</taxon>
        <taxon>Gammaproteobacteria</taxon>
        <taxon>Alteromonadales</taxon>
        <taxon>Alteromonadaceae</taxon>
        <taxon>Alteromonas/Salinimonas group</taxon>
        <taxon>Alteromonas</taxon>
    </lineage>
</organism>
<evidence type="ECO:0000256" key="1">
    <source>
        <dbReference type="SAM" id="SignalP"/>
    </source>
</evidence>
<evidence type="ECO:0000259" key="2">
    <source>
        <dbReference type="Pfam" id="PF07589"/>
    </source>
</evidence>
<feature type="domain" description="Ice-binding protein C-terminal" evidence="2">
    <location>
        <begin position="163"/>
        <end position="186"/>
    </location>
</feature>
<dbReference type="InterPro" id="IPR013424">
    <property type="entry name" value="Ice-binding_C"/>
</dbReference>
<accession>A0A6N9TFA8</accession>
<name>A0A6N9TFA8_9ALTE</name>
<comment type="caution">
    <text evidence="3">The sequence shown here is derived from an EMBL/GenBank/DDBJ whole genome shotgun (WGS) entry which is preliminary data.</text>
</comment>
<dbReference type="Pfam" id="PF07589">
    <property type="entry name" value="PEP-CTERM"/>
    <property type="match status" value="1"/>
</dbReference>
<dbReference type="CDD" id="cd08547">
    <property type="entry name" value="Type_II_cohesin"/>
    <property type="match status" value="1"/>
</dbReference>
<dbReference type="Proteomes" id="UP000471381">
    <property type="component" value="Unassembled WGS sequence"/>
</dbReference>
<dbReference type="AlphaFoldDB" id="A0A6N9TFA8"/>
<proteinExistence type="predicted"/>
<feature type="chain" id="PRO_5026690586" evidence="1">
    <location>
        <begin position="19"/>
        <end position="187"/>
    </location>
</feature>
<protein>
    <submittedName>
        <fullName evidence="3">PEP-CTERM sorting domain-containing protein</fullName>
    </submittedName>
</protein>
<dbReference type="Gene3D" id="2.60.40.680">
    <property type="match status" value="1"/>
</dbReference>
<dbReference type="RefSeq" id="WP_163106534.1">
    <property type="nucleotide sequence ID" value="NZ_JAAAWO010000006.1"/>
</dbReference>
<reference evidence="3 4" key="1">
    <citation type="submission" date="2020-01" db="EMBL/GenBank/DDBJ databases">
        <title>Genomes of bacteria type strains.</title>
        <authorList>
            <person name="Chen J."/>
            <person name="Zhu S."/>
            <person name="Yang J."/>
        </authorList>
    </citation>
    <scope>NUCLEOTIDE SEQUENCE [LARGE SCALE GENOMIC DNA]</scope>
    <source>
        <strain evidence="3 4">LMG 24078</strain>
    </source>
</reference>
<keyword evidence="4" id="KW-1185">Reference proteome</keyword>
<evidence type="ECO:0000313" key="3">
    <source>
        <dbReference type="EMBL" id="NDW15821.1"/>
    </source>
</evidence>
<dbReference type="EMBL" id="JAAAWO010000006">
    <property type="protein sequence ID" value="NDW15821.1"/>
    <property type="molecule type" value="Genomic_DNA"/>
</dbReference>
<dbReference type="GO" id="GO:0030246">
    <property type="term" value="F:carbohydrate binding"/>
    <property type="evidence" value="ECO:0007669"/>
    <property type="project" value="InterPro"/>
</dbReference>
<gene>
    <name evidence="3" type="ORF">GTQ48_09860</name>
</gene>
<feature type="signal peptide" evidence="1">
    <location>
        <begin position="1"/>
        <end position="18"/>
    </location>
</feature>
<sequence>MKKILASLFLFVTMQANASLISLSVSDNDIDVGETVTVSVIADMTEAFTGFQLQLEFDKTIFGFVDGTFSSDLTALSDLAFLSGDESYGFSIDFANFSEVLAGEYTVLEIELLGRKNAIGSTIGFGTVAASFLDFFTSEVREVNIATDAGTVPASVNVNNAVDVPAPASLGLMAMAIAGLVSVRRKA</sequence>